<feature type="domain" description="Peptidase M48" evidence="14">
    <location>
        <begin position="150"/>
        <end position="388"/>
    </location>
</feature>
<dbReference type="EMBL" id="JBHSQJ010000010">
    <property type="protein sequence ID" value="MFC5906283.1"/>
    <property type="molecule type" value="Genomic_DNA"/>
</dbReference>
<dbReference type="CDD" id="cd07328">
    <property type="entry name" value="M48_Ste24p_like"/>
    <property type="match status" value="1"/>
</dbReference>
<keyword evidence="2" id="KW-1003">Cell membrane</keyword>
<feature type="transmembrane region" description="Helical" evidence="13">
    <location>
        <begin position="103"/>
        <end position="121"/>
    </location>
</feature>
<comment type="similarity">
    <text evidence="11">Belongs to the peptidase M48 family.</text>
</comment>
<evidence type="ECO:0000259" key="14">
    <source>
        <dbReference type="Pfam" id="PF01435"/>
    </source>
</evidence>
<evidence type="ECO:0000256" key="10">
    <source>
        <dbReference type="ARBA" id="ARBA00023136"/>
    </source>
</evidence>
<proteinExistence type="inferred from homology"/>
<keyword evidence="5" id="KW-0479">Metal-binding</keyword>
<keyword evidence="16" id="KW-1185">Reference proteome</keyword>
<evidence type="ECO:0000256" key="9">
    <source>
        <dbReference type="ARBA" id="ARBA00023049"/>
    </source>
</evidence>
<comment type="subcellular location">
    <subcellularLocation>
        <location evidence="1">Cell membrane</location>
        <topology evidence="1">Multi-pass membrane protein</topology>
    </subcellularLocation>
</comment>
<comment type="cofactor">
    <cofactor evidence="11">
        <name>Zn(2+)</name>
        <dbReference type="ChEBI" id="CHEBI:29105"/>
    </cofactor>
    <text evidence="11">Binds 1 zinc ion per subunit.</text>
</comment>
<keyword evidence="9 11" id="KW-0482">Metalloprotease</keyword>
<keyword evidence="7 11" id="KW-0862">Zinc</keyword>
<keyword evidence="4 13" id="KW-0812">Transmembrane</keyword>
<feature type="region of interest" description="Disordered" evidence="12">
    <location>
        <begin position="319"/>
        <end position="338"/>
    </location>
</feature>
<feature type="compositionally biased region" description="Basic residues" evidence="12">
    <location>
        <begin position="319"/>
        <end position="332"/>
    </location>
</feature>
<name>A0ABW1FVK4_9ACTN</name>
<gene>
    <name evidence="15" type="ORF">ACFP3V_03490</name>
</gene>
<evidence type="ECO:0000313" key="15">
    <source>
        <dbReference type="EMBL" id="MFC5906283.1"/>
    </source>
</evidence>
<sequence length="421" mass="46144">MTTIPAASAALCDDCGEPLTADPRFVRWCPACGWNARPGGAPRSAGAETAVELRFLAAARTSARLRPQRDLAWLATVLVAGLVHLLTLGVTVGGVDLLVTGHLPAKAVGLVLLCVAFSLRPRLGSLRSFRRNQVTLDRDQAPAFYALLDEVADHLGARRVRTVALRPDYNAFHARLGLLQRPVLGLGLPLWETLDPRQRIALLAHEFGHGANGDARRSLWTGVAVRTLAVWSDLLTPAQMPVRNLVELIARWTVYPLMALLAHLVRRLAATVHRLTLRSGRQAEYLADAFSVRLAGTEATADLLAALTLGNSVAHVVRRRRNAQAGTPRRRGERAPRPEADTLWPELREYLASIPAEERERRLRVSELEGTAVDSGHPPTHLRLEFVRGLPPWPGELTPPDFADIDAELAAARREIARQLQ</sequence>
<dbReference type="RefSeq" id="WP_380579538.1">
    <property type="nucleotide sequence ID" value="NZ_JBHSQJ010000010.1"/>
</dbReference>
<keyword evidence="8 13" id="KW-1133">Transmembrane helix</keyword>
<keyword evidence="3 11" id="KW-0645">Protease</keyword>
<dbReference type="Proteomes" id="UP001596174">
    <property type="component" value="Unassembled WGS sequence"/>
</dbReference>
<protein>
    <submittedName>
        <fullName evidence="15">M48 family metallopeptidase</fullName>
    </submittedName>
</protein>
<evidence type="ECO:0000256" key="11">
    <source>
        <dbReference type="RuleBase" id="RU003983"/>
    </source>
</evidence>
<evidence type="ECO:0000256" key="4">
    <source>
        <dbReference type="ARBA" id="ARBA00022692"/>
    </source>
</evidence>
<feature type="transmembrane region" description="Helical" evidence="13">
    <location>
        <begin position="71"/>
        <end position="91"/>
    </location>
</feature>
<evidence type="ECO:0000256" key="5">
    <source>
        <dbReference type="ARBA" id="ARBA00022723"/>
    </source>
</evidence>
<reference evidence="16" key="1">
    <citation type="journal article" date="2019" name="Int. J. Syst. Evol. Microbiol.">
        <title>The Global Catalogue of Microorganisms (GCM) 10K type strain sequencing project: providing services to taxonomists for standard genome sequencing and annotation.</title>
        <authorList>
            <consortium name="The Broad Institute Genomics Platform"/>
            <consortium name="The Broad Institute Genome Sequencing Center for Infectious Disease"/>
            <person name="Wu L."/>
            <person name="Ma J."/>
        </authorList>
    </citation>
    <scope>NUCLEOTIDE SEQUENCE [LARGE SCALE GENOMIC DNA]</scope>
    <source>
        <strain evidence="16">JCM 4816</strain>
    </source>
</reference>
<evidence type="ECO:0000256" key="6">
    <source>
        <dbReference type="ARBA" id="ARBA00022801"/>
    </source>
</evidence>
<evidence type="ECO:0000256" key="8">
    <source>
        <dbReference type="ARBA" id="ARBA00022989"/>
    </source>
</evidence>
<accession>A0ABW1FVK4</accession>
<evidence type="ECO:0000256" key="2">
    <source>
        <dbReference type="ARBA" id="ARBA00022475"/>
    </source>
</evidence>
<dbReference type="Pfam" id="PF01435">
    <property type="entry name" value="Peptidase_M48"/>
    <property type="match status" value="1"/>
</dbReference>
<dbReference type="PANTHER" id="PTHR43221:SF1">
    <property type="entry name" value="PROTEASE HTPX"/>
    <property type="match status" value="1"/>
</dbReference>
<organism evidence="15 16">
    <name type="scientific">Streptacidiphilus monticola</name>
    <dbReference type="NCBI Taxonomy" id="2161674"/>
    <lineage>
        <taxon>Bacteria</taxon>
        <taxon>Bacillati</taxon>
        <taxon>Actinomycetota</taxon>
        <taxon>Actinomycetes</taxon>
        <taxon>Kitasatosporales</taxon>
        <taxon>Streptomycetaceae</taxon>
        <taxon>Streptacidiphilus</taxon>
    </lineage>
</organism>
<evidence type="ECO:0000256" key="1">
    <source>
        <dbReference type="ARBA" id="ARBA00004651"/>
    </source>
</evidence>
<comment type="caution">
    <text evidence="15">The sequence shown here is derived from an EMBL/GenBank/DDBJ whole genome shotgun (WGS) entry which is preliminary data.</text>
</comment>
<dbReference type="Gene3D" id="3.30.2010.10">
    <property type="entry name" value="Metalloproteases ('zincins'), catalytic domain"/>
    <property type="match status" value="1"/>
</dbReference>
<evidence type="ECO:0000256" key="7">
    <source>
        <dbReference type="ARBA" id="ARBA00022833"/>
    </source>
</evidence>
<keyword evidence="6 11" id="KW-0378">Hydrolase</keyword>
<evidence type="ECO:0000256" key="3">
    <source>
        <dbReference type="ARBA" id="ARBA00022670"/>
    </source>
</evidence>
<evidence type="ECO:0000256" key="12">
    <source>
        <dbReference type="SAM" id="MobiDB-lite"/>
    </source>
</evidence>
<dbReference type="PANTHER" id="PTHR43221">
    <property type="entry name" value="PROTEASE HTPX"/>
    <property type="match status" value="1"/>
</dbReference>
<evidence type="ECO:0000256" key="13">
    <source>
        <dbReference type="SAM" id="Phobius"/>
    </source>
</evidence>
<dbReference type="InterPro" id="IPR001915">
    <property type="entry name" value="Peptidase_M48"/>
</dbReference>
<dbReference type="InterPro" id="IPR050083">
    <property type="entry name" value="HtpX_protease"/>
</dbReference>
<keyword evidence="10 13" id="KW-0472">Membrane</keyword>
<evidence type="ECO:0000313" key="16">
    <source>
        <dbReference type="Proteomes" id="UP001596174"/>
    </source>
</evidence>